<dbReference type="Proteomes" id="UP000501891">
    <property type="component" value="Chromosome"/>
</dbReference>
<gene>
    <name evidence="2" type="ORF">HHL28_15360</name>
</gene>
<organism evidence="2 3">
    <name type="scientific">Aerophototrophica crusticola</name>
    <dbReference type="NCBI Taxonomy" id="1709002"/>
    <lineage>
        <taxon>Bacteria</taxon>
        <taxon>Pseudomonadati</taxon>
        <taxon>Pseudomonadota</taxon>
        <taxon>Alphaproteobacteria</taxon>
        <taxon>Rhodospirillales</taxon>
        <taxon>Rhodospirillaceae</taxon>
        <taxon>Aerophototrophica</taxon>
    </lineage>
</organism>
<reference evidence="2" key="1">
    <citation type="submission" date="2020-04" db="EMBL/GenBank/DDBJ databases">
        <title>A desert anoxygenic phototrophic bacterium fixes CO2 using RubisCO under aerobic conditions.</title>
        <authorList>
            <person name="Tang K."/>
        </authorList>
    </citation>
    <scope>NUCLEOTIDE SEQUENCE [LARGE SCALE GENOMIC DNA]</scope>
    <source>
        <strain evidence="2">MIMtkB3</strain>
    </source>
</reference>
<keyword evidence="1" id="KW-0472">Membrane</keyword>
<evidence type="ECO:0000256" key="1">
    <source>
        <dbReference type="SAM" id="Phobius"/>
    </source>
</evidence>
<evidence type="ECO:0000313" key="3">
    <source>
        <dbReference type="Proteomes" id="UP000501891"/>
    </source>
</evidence>
<accession>A0A858RAS2</accession>
<dbReference type="InterPro" id="IPR008875">
    <property type="entry name" value="TraX"/>
</dbReference>
<evidence type="ECO:0000313" key="2">
    <source>
        <dbReference type="EMBL" id="QJE74272.1"/>
    </source>
</evidence>
<feature type="transmembrane region" description="Helical" evidence="1">
    <location>
        <begin position="178"/>
        <end position="199"/>
    </location>
</feature>
<keyword evidence="1" id="KW-0812">Transmembrane</keyword>
<protein>
    <recommendedName>
        <fullName evidence="4">Conjugal transfer protein TraX</fullName>
    </recommendedName>
</protein>
<name>A0A858RAS2_9PROT</name>
<feature type="transmembrane region" description="Helical" evidence="1">
    <location>
        <begin position="38"/>
        <end position="58"/>
    </location>
</feature>
<evidence type="ECO:0008006" key="4">
    <source>
        <dbReference type="Google" id="ProtNLM"/>
    </source>
</evidence>
<dbReference type="KEGG" id="acru:HHL28_15360"/>
<dbReference type="Pfam" id="PF05857">
    <property type="entry name" value="TraX"/>
    <property type="match status" value="1"/>
</dbReference>
<dbReference type="AlphaFoldDB" id="A0A858RAS2"/>
<sequence length="245" mass="26301">MDARACRLSSLDLAKGLAITLMVVDHVGNFLFPEAEWLRVLGRGAFPIFAFLAGFLPARAFPWRILVAGLVLQPVLGVLDGWWLPFNVLVPLALWRALLSQPQAEAFLADTSRLVPLAVVCLVLAPVTGAVLEYGTAGLMFGALGVACRQGRRTEPGTLMGLVVALAGHMVLQATGFGLGWAGALAVLAVLLPVMVMLASLERRCVETTLPGVILAPIRLLARHSLWVYAVHLPMLMVVRDWLGP</sequence>
<keyword evidence="1" id="KW-1133">Transmembrane helix</keyword>
<proteinExistence type="predicted"/>
<dbReference type="EMBL" id="CP051775">
    <property type="protein sequence ID" value="QJE74272.1"/>
    <property type="molecule type" value="Genomic_DNA"/>
</dbReference>
<keyword evidence="3" id="KW-1185">Reference proteome</keyword>
<feature type="transmembrane region" description="Helical" evidence="1">
    <location>
        <begin position="117"/>
        <end position="144"/>
    </location>
</feature>